<evidence type="ECO:0000313" key="3">
    <source>
        <dbReference type="Proteomes" id="UP001106592"/>
    </source>
</evidence>
<dbReference type="AlphaFoldDB" id="A0A9Q3ACQ8"/>
<proteinExistence type="predicted"/>
<name>A0A9Q3ACQ8_9PSED</name>
<dbReference type="Proteomes" id="UP001106592">
    <property type="component" value="Unassembled WGS sequence"/>
</dbReference>
<organism evidence="2 3">
    <name type="scientific">Pseudomonas aegrilactucae</name>
    <dbReference type="NCBI Taxonomy" id="2854028"/>
    <lineage>
        <taxon>Bacteria</taxon>
        <taxon>Pseudomonadati</taxon>
        <taxon>Pseudomonadota</taxon>
        <taxon>Gammaproteobacteria</taxon>
        <taxon>Pseudomonadales</taxon>
        <taxon>Pseudomonadaceae</taxon>
        <taxon>Pseudomonas</taxon>
    </lineage>
</organism>
<dbReference type="RefSeq" id="WP_217973662.1">
    <property type="nucleotide sequence ID" value="NZ_JAHTBI010000010.1"/>
</dbReference>
<accession>A0A9Q3ACQ8</accession>
<keyword evidence="3" id="KW-1185">Reference proteome</keyword>
<gene>
    <name evidence="2" type="ORF">KUO17_03655</name>
</gene>
<reference evidence="2" key="1">
    <citation type="journal article" date="2022" name="Int. J. Syst. Evol. Microbiol.">
        <title>Pseudomonas aegrilactucae sp. nov. and Pseudomonas morbosilactucae sp. nov., pathogens causing bacterial rot of lettuce in Japan.</title>
        <authorList>
            <person name="Sawada H."/>
            <person name="Fujikawa T."/>
            <person name="Satou M."/>
        </authorList>
    </citation>
    <scope>NUCLEOTIDE SEQUENCE</scope>
    <source>
        <strain evidence="2">MAFF 301350</strain>
    </source>
</reference>
<sequence>MTTDASTPISNVQQLIDSFNAIFAEPAPRFSMFAAGTQALQRIYIPGYVTPIYTPGAQVGVNKDMVNSVRGLLCVVQPYDQMKAGDAIEVFFGDPRVAAVRFSVLADQVGNNIEFYIPAKKVLAGIRDLFFVVTRAGATNKETSLTLKVLVRLVAPGGNDPQPDRPGHYNLLPPQLVNPPADKIVHEEDFQEIVGEDGEPALGMNVIVPAYPNMRAYDTIQFSWGGGVCRAHGTAWRRRHGYRDRRQRGQDPRGGRQRRDGTGLPHL</sequence>
<protein>
    <submittedName>
        <fullName evidence="2">Uncharacterized protein</fullName>
    </submittedName>
</protein>
<comment type="caution">
    <text evidence="2">The sequence shown here is derived from an EMBL/GenBank/DDBJ whole genome shotgun (WGS) entry which is preliminary data.</text>
</comment>
<evidence type="ECO:0000256" key="1">
    <source>
        <dbReference type="SAM" id="MobiDB-lite"/>
    </source>
</evidence>
<dbReference type="EMBL" id="JAHTBI010000010">
    <property type="protein sequence ID" value="MBV6286143.1"/>
    <property type="molecule type" value="Genomic_DNA"/>
</dbReference>
<evidence type="ECO:0000313" key="2">
    <source>
        <dbReference type="EMBL" id="MBV6286143.1"/>
    </source>
</evidence>
<feature type="compositionally biased region" description="Basic and acidic residues" evidence="1">
    <location>
        <begin position="247"/>
        <end position="261"/>
    </location>
</feature>
<feature type="region of interest" description="Disordered" evidence="1">
    <location>
        <begin position="239"/>
        <end position="267"/>
    </location>
</feature>
<reference evidence="2" key="2">
    <citation type="journal article" date="2023" name="Plant Pathol.">
        <title>Dismantling and reorganizing Pseudomonas marginalis sensu#lato.</title>
        <authorList>
            <person name="Sawada H."/>
            <person name="Fujikawa T."/>
            <person name="Satou M."/>
        </authorList>
    </citation>
    <scope>NUCLEOTIDE SEQUENCE</scope>
    <source>
        <strain evidence="2">MAFF 301350</strain>
    </source>
</reference>